<feature type="transmembrane region" description="Helical" evidence="7">
    <location>
        <begin position="90"/>
        <end position="119"/>
    </location>
</feature>
<gene>
    <name evidence="8" type="ORF">SAMN05660649_02361</name>
</gene>
<dbReference type="CDD" id="cd06550">
    <property type="entry name" value="TM_ABC_iron-siderophores_like"/>
    <property type="match status" value="1"/>
</dbReference>
<keyword evidence="4 7" id="KW-1133">Transmembrane helix</keyword>
<feature type="transmembrane region" description="Helical" evidence="7">
    <location>
        <begin position="12"/>
        <end position="31"/>
    </location>
</feature>
<evidence type="ECO:0000256" key="5">
    <source>
        <dbReference type="ARBA" id="ARBA00023136"/>
    </source>
</evidence>
<evidence type="ECO:0000256" key="1">
    <source>
        <dbReference type="ARBA" id="ARBA00004141"/>
    </source>
</evidence>
<evidence type="ECO:0000256" key="7">
    <source>
        <dbReference type="SAM" id="Phobius"/>
    </source>
</evidence>
<organism evidence="8 9">
    <name type="scientific">Desulfotruncus arcticus DSM 17038</name>
    <dbReference type="NCBI Taxonomy" id="1121424"/>
    <lineage>
        <taxon>Bacteria</taxon>
        <taxon>Bacillati</taxon>
        <taxon>Bacillota</taxon>
        <taxon>Clostridia</taxon>
        <taxon>Eubacteriales</taxon>
        <taxon>Desulfallaceae</taxon>
        <taxon>Desulfotruncus</taxon>
    </lineage>
</organism>
<comment type="subcellular location">
    <subcellularLocation>
        <location evidence="6">Cell membrane</location>
        <topology evidence="6">Multi-pass membrane protein</topology>
    </subcellularLocation>
    <subcellularLocation>
        <location evidence="1">Membrane</location>
        <topology evidence="1">Multi-pass membrane protein</topology>
    </subcellularLocation>
</comment>
<accession>A0A1I2TVF4</accession>
<dbReference type="RefSeq" id="WP_092471574.1">
    <property type="nucleotide sequence ID" value="NZ_FOOX01000008.1"/>
</dbReference>
<dbReference type="Proteomes" id="UP000199337">
    <property type="component" value="Unassembled WGS sequence"/>
</dbReference>
<sequence length="298" mass="31766">MNMLAYDFMQRAIIAGILVGVICSFVAFFVVLKRLSFAGVGISHSALGGVALGVFLGFNPILAGGIFATIVAWLIGFVSRRGEIEEDVTIGIFFSAAMAFGITVMGMASGYYADLFSFLFGNILAVSNQDLVVLASVGGIVLLSLGLCFKGLLFICFDEELAQVNGVPVKALYYLLLTCIAVTVVIAVKVVGIILASALLVIPAAMAQELTRNFRWMLALSIIAGLISSLGGLCLSYYYDLPSGSTIVLTASLLFLLAFALSPRRMHLHKISRLLKRKELKSQSTGTGGGTREQVRCP</sequence>
<feature type="transmembrane region" description="Helical" evidence="7">
    <location>
        <begin position="131"/>
        <end position="153"/>
    </location>
</feature>
<feature type="transmembrane region" description="Helical" evidence="7">
    <location>
        <begin position="173"/>
        <end position="202"/>
    </location>
</feature>
<feature type="transmembrane region" description="Helical" evidence="7">
    <location>
        <begin position="245"/>
        <end position="263"/>
    </location>
</feature>
<feature type="transmembrane region" description="Helical" evidence="7">
    <location>
        <begin position="61"/>
        <end position="78"/>
    </location>
</feature>
<evidence type="ECO:0000313" key="8">
    <source>
        <dbReference type="EMBL" id="SFG68872.1"/>
    </source>
</evidence>
<dbReference type="InterPro" id="IPR037294">
    <property type="entry name" value="ABC_BtuC-like"/>
</dbReference>
<reference evidence="9" key="1">
    <citation type="submission" date="2016-10" db="EMBL/GenBank/DDBJ databases">
        <authorList>
            <person name="Varghese N."/>
            <person name="Submissions S."/>
        </authorList>
    </citation>
    <scope>NUCLEOTIDE SEQUENCE [LARGE SCALE GENOMIC DNA]</scope>
    <source>
        <strain evidence="9">DSM 17038</strain>
    </source>
</reference>
<proteinExistence type="inferred from homology"/>
<dbReference type="GO" id="GO:0055085">
    <property type="term" value="P:transmembrane transport"/>
    <property type="evidence" value="ECO:0007669"/>
    <property type="project" value="InterPro"/>
</dbReference>
<evidence type="ECO:0000256" key="2">
    <source>
        <dbReference type="ARBA" id="ARBA00008034"/>
    </source>
</evidence>
<keyword evidence="3 6" id="KW-0812">Transmembrane</keyword>
<dbReference type="GO" id="GO:0010043">
    <property type="term" value="P:response to zinc ion"/>
    <property type="evidence" value="ECO:0007669"/>
    <property type="project" value="TreeGrafter"/>
</dbReference>
<dbReference type="Gene3D" id="1.10.3470.10">
    <property type="entry name" value="ABC transporter involved in vitamin B12 uptake, BtuC"/>
    <property type="match status" value="1"/>
</dbReference>
<dbReference type="InterPro" id="IPR001626">
    <property type="entry name" value="ABC_TroCD"/>
</dbReference>
<dbReference type="GO" id="GO:0043190">
    <property type="term" value="C:ATP-binding cassette (ABC) transporter complex"/>
    <property type="evidence" value="ECO:0007669"/>
    <property type="project" value="InterPro"/>
</dbReference>
<dbReference type="STRING" id="341036.SAMN05660649_02361"/>
<dbReference type="Pfam" id="PF00950">
    <property type="entry name" value="ABC-3"/>
    <property type="match status" value="1"/>
</dbReference>
<dbReference type="SUPFAM" id="SSF81345">
    <property type="entry name" value="ABC transporter involved in vitamin B12 uptake, BtuC"/>
    <property type="match status" value="1"/>
</dbReference>
<feature type="transmembrane region" description="Helical" evidence="7">
    <location>
        <begin position="214"/>
        <end position="239"/>
    </location>
</feature>
<comment type="similarity">
    <text evidence="2 6">Belongs to the ABC-3 integral membrane protein family.</text>
</comment>
<keyword evidence="5 7" id="KW-0472">Membrane</keyword>
<dbReference type="AlphaFoldDB" id="A0A1I2TVF4"/>
<dbReference type="PANTHER" id="PTHR30477">
    <property type="entry name" value="ABC-TRANSPORTER METAL-BINDING PROTEIN"/>
    <property type="match status" value="1"/>
</dbReference>
<dbReference type="EMBL" id="FOOX01000008">
    <property type="protein sequence ID" value="SFG68872.1"/>
    <property type="molecule type" value="Genomic_DNA"/>
</dbReference>
<evidence type="ECO:0000256" key="6">
    <source>
        <dbReference type="RuleBase" id="RU003943"/>
    </source>
</evidence>
<dbReference type="PANTHER" id="PTHR30477:SF0">
    <property type="entry name" value="METAL TRANSPORT SYSTEM MEMBRANE PROTEIN TM_0125-RELATED"/>
    <property type="match status" value="1"/>
</dbReference>
<name>A0A1I2TVF4_9FIRM</name>
<protein>
    <submittedName>
        <fullName evidence="8">Zinc transport system permease protein</fullName>
    </submittedName>
</protein>
<keyword evidence="9" id="KW-1185">Reference proteome</keyword>
<evidence type="ECO:0000313" key="9">
    <source>
        <dbReference type="Proteomes" id="UP000199337"/>
    </source>
</evidence>
<evidence type="ECO:0000256" key="4">
    <source>
        <dbReference type="ARBA" id="ARBA00022989"/>
    </source>
</evidence>
<keyword evidence="6" id="KW-0813">Transport</keyword>
<evidence type="ECO:0000256" key="3">
    <source>
        <dbReference type="ARBA" id="ARBA00022692"/>
    </source>
</evidence>
<dbReference type="OrthoDB" id="9798540at2"/>